<name>A0A382B5H4_9ZZZZ</name>
<evidence type="ECO:0000256" key="1">
    <source>
        <dbReference type="ARBA" id="ARBA00009625"/>
    </source>
</evidence>
<reference evidence="7" key="1">
    <citation type="submission" date="2018-05" db="EMBL/GenBank/DDBJ databases">
        <authorList>
            <person name="Lanie J.A."/>
            <person name="Ng W.-L."/>
            <person name="Kazmierczak K.M."/>
            <person name="Andrzejewski T.M."/>
            <person name="Davidsen T.M."/>
            <person name="Wayne K.J."/>
            <person name="Tettelin H."/>
            <person name="Glass J.I."/>
            <person name="Rusch D."/>
            <person name="Podicherti R."/>
            <person name="Tsui H.-C.T."/>
            <person name="Winkler M.E."/>
        </authorList>
    </citation>
    <scope>NUCLEOTIDE SEQUENCE</scope>
</reference>
<keyword evidence="3" id="KW-0378">Hydrolase</keyword>
<gene>
    <name evidence="7" type="ORF">METZ01_LOCUS161331</name>
</gene>
<sequence length="314" mass="34487">MAESLITGILDNDHNAISRAISFLTQGETIDRDFYNEIYDHADQAFRIGITGPPGCGKSTIVSALIDRFLLNKRSVGVVAVDPTSPFTGGAILGDRVRMNRYAGNDSVFIRSIGSHGALGGLSRMAQETGDILAASGKDIVIFETVGVGQAEHDIVKVADLVIVVLVPESGDQIQLMKAGLIEIADLFAVNKSDREGAGRLAHLLKNTLHSFSTNRELEPPVYTTIATKEDGIPEMYEGITALIDTMVSDGTMKKRRLERYRERVRDLIRYHLENEFWTIDRKEVLNISTATIESLDVSPIDMANRLVQEQIDG</sequence>
<evidence type="ECO:0000256" key="3">
    <source>
        <dbReference type="ARBA" id="ARBA00022801"/>
    </source>
</evidence>
<dbReference type="Pfam" id="PF03308">
    <property type="entry name" value="MeaB"/>
    <property type="match status" value="1"/>
</dbReference>
<dbReference type="SUPFAM" id="SSF52540">
    <property type="entry name" value="P-loop containing nucleoside triphosphate hydrolases"/>
    <property type="match status" value="1"/>
</dbReference>
<proteinExistence type="inferred from homology"/>
<dbReference type="GO" id="GO:0005525">
    <property type="term" value="F:GTP binding"/>
    <property type="evidence" value="ECO:0007669"/>
    <property type="project" value="UniProtKB-KW"/>
</dbReference>
<evidence type="ECO:0000313" key="7">
    <source>
        <dbReference type="EMBL" id="SVB08477.1"/>
    </source>
</evidence>
<protein>
    <recommendedName>
        <fullName evidence="6">AAA+ ATPase domain-containing protein</fullName>
    </recommendedName>
</protein>
<dbReference type="Gene3D" id="3.40.50.300">
    <property type="entry name" value="P-loop containing nucleotide triphosphate hydrolases"/>
    <property type="match status" value="1"/>
</dbReference>
<organism evidence="7">
    <name type="scientific">marine metagenome</name>
    <dbReference type="NCBI Taxonomy" id="408172"/>
    <lineage>
        <taxon>unclassified sequences</taxon>
        <taxon>metagenomes</taxon>
        <taxon>ecological metagenomes</taxon>
    </lineage>
</organism>
<dbReference type="InterPro" id="IPR027417">
    <property type="entry name" value="P-loop_NTPase"/>
</dbReference>
<dbReference type="GO" id="GO:0003924">
    <property type="term" value="F:GTPase activity"/>
    <property type="evidence" value="ECO:0007669"/>
    <property type="project" value="InterPro"/>
</dbReference>
<dbReference type="InterPro" id="IPR005129">
    <property type="entry name" value="GTPase_ArgK"/>
</dbReference>
<dbReference type="NCBIfam" id="TIGR00750">
    <property type="entry name" value="lao"/>
    <property type="match status" value="1"/>
</dbReference>
<feature type="domain" description="AAA+ ATPase" evidence="6">
    <location>
        <begin position="44"/>
        <end position="169"/>
    </location>
</feature>
<evidence type="ECO:0000259" key="6">
    <source>
        <dbReference type="SMART" id="SM00382"/>
    </source>
</evidence>
<dbReference type="InterPro" id="IPR003593">
    <property type="entry name" value="AAA+_ATPase"/>
</dbReference>
<evidence type="ECO:0000256" key="5">
    <source>
        <dbReference type="ARBA" id="ARBA00023186"/>
    </source>
</evidence>
<comment type="similarity">
    <text evidence="1">Belongs to the SIMIBI class G3E GTPase family. ArgK/MeaB subfamily.</text>
</comment>
<keyword evidence="5" id="KW-0143">Chaperone</keyword>
<dbReference type="SMART" id="SM00382">
    <property type="entry name" value="AAA"/>
    <property type="match status" value="1"/>
</dbReference>
<evidence type="ECO:0000256" key="2">
    <source>
        <dbReference type="ARBA" id="ARBA00022741"/>
    </source>
</evidence>
<dbReference type="PANTHER" id="PTHR43087">
    <property type="entry name" value="LYSINE/ARGININE/ORNITHINE TRANSPORT SYSTEM KINASE"/>
    <property type="match status" value="1"/>
</dbReference>
<dbReference type="InterPro" id="IPR052040">
    <property type="entry name" value="GTPase/Isobutyryl-CoA_mutase"/>
</dbReference>
<keyword evidence="2" id="KW-0547">Nucleotide-binding</keyword>
<evidence type="ECO:0000256" key="4">
    <source>
        <dbReference type="ARBA" id="ARBA00023134"/>
    </source>
</evidence>
<accession>A0A382B5H4</accession>
<dbReference type="EMBL" id="UINC01028093">
    <property type="protein sequence ID" value="SVB08477.1"/>
    <property type="molecule type" value="Genomic_DNA"/>
</dbReference>
<dbReference type="PANTHER" id="PTHR43087:SF1">
    <property type="entry name" value="LAO_AO TRANSPORT SYSTEM ATPASE"/>
    <property type="match status" value="1"/>
</dbReference>
<keyword evidence="4" id="KW-0342">GTP-binding</keyword>
<dbReference type="AlphaFoldDB" id="A0A382B5H4"/>